<comment type="caution">
    <text evidence="2">The sequence shown here is derived from an EMBL/GenBank/DDBJ whole genome shotgun (WGS) entry which is preliminary data.</text>
</comment>
<gene>
    <name evidence="2" type="ORF">AWRI4619_LOCUS4572</name>
</gene>
<proteinExistence type="predicted"/>
<feature type="compositionally biased region" description="Low complexity" evidence="1">
    <location>
        <begin position="153"/>
        <end position="165"/>
    </location>
</feature>
<dbReference type="AlphaFoldDB" id="A0A9N8JFT9"/>
<sequence length="477" mass="51808">MPSEKELKIWNTITYTKPGCEDKLEDTDGTVEPQYTPLAIKGRPELPYYDTTTNSVVSMTEHILRMNPNTPAKAPRAPKPTAVSSKKKGKPTKATLKREAEDEGSLLAVSTEKKPRSAKKVVKAEEGDDAAYNNKAPRKTQNTPATSKRKAPTKPASKATPAKPKGVTKSKKTPSTMVKKMSTMMVDSPGAADLEAAATPSKKVPAPKRKAKATNVPEAEEPAAMEAAPVAVNEVEKSAAQSYGRVNTDGPTMPVQSFESMRTGLPADRFQMRGYQPSQSFDSQSTVSTAPSQSLPTMQTQCMPNGYHNSMQNGFPGNNYGQQVMQGYALSFAHGHNLSKMSPEKLANMNEEQMRQYIFGLHRQQASAAIPIQQQQQQYTNPNINGHNSGPHGLGIMNAPALMPREPFHPDTEMGDYSFSSGPASTMPSQQQFFSVGDADMQVMANDTKPNMQQYVGDFADLPDFDSNGIFGEGSLH</sequence>
<keyword evidence="3" id="KW-1185">Reference proteome</keyword>
<evidence type="ECO:0000313" key="3">
    <source>
        <dbReference type="Proteomes" id="UP000716446"/>
    </source>
</evidence>
<protein>
    <submittedName>
        <fullName evidence="2">Uncharacterized protein</fullName>
    </submittedName>
</protein>
<feature type="region of interest" description="Disordered" evidence="1">
    <location>
        <begin position="66"/>
        <end position="178"/>
    </location>
</feature>
<organism evidence="2 3">
    <name type="scientific">Aureobasidium vineae</name>
    <dbReference type="NCBI Taxonomy" id="2773715"/>
    <lineage>
        <taxon>Eukaryota</taxon>
        <taxon>Fungi</taxon>
        <taxon>Dikarya</taxon>
        <taxon>Ascomycota</taxon>
        <taxon>Pezizomycotina</taxon>
        <taxon>Dothideomycetes</taxon>
        <taxon>Dothideomycetidae</taxon>
        <taxon>Dothideales</taxon>
        <taxon>Saccotheciaceae</taxon>
        <taxon>Aureobasidium</taxon>
    </lineage>
</organism>
<feature type="region of interest" description="Disordered" evidence="1">
    <location>
        <begin position="197"/>
        <end position="224"/>
    </location>
</feature>
<evidence type="ECO:0000256" key="1">
    <source>
        <dbReference type="SAM" id="MobiDB-lite"/>
    </source>
</evidence>
<dbReference type="Proteomes" id="UP000716446">
    <property type="component" value="Unassembled WGS sequence"/>
</dbReference>
<feature type="region of interest" description="Disordered" evidence="1">
    <location>
        <begin position="276"/>
        <end position="296"/>
    </location>
</feature>
<name>A0A9N8JFT9_9PEZI</name>
<dbReference type="EMBL" id="CAIJEN010000005">
    <property type="protein sequence ID" value="CAD0087340.1"/>
    <property type="molecule type" value="Genomic_DNA"/>
</dbReference>
<feature type="compositionally biased region" description="Low complexity" evidence="1">
    <location>
        <begin position="67"/>
        <end position="82"/>
    </location>
</feature>
<evidence type="ECO:0000313" key="2">
    <source>
        <dbReference type="EMBL" id="CAD0087340.1"/>
    </source>
</evidence>
<reference evidence="2" key="1">
    <citation type="submission" date="2020-06" db="EMBL/GenBank/DDBJ databases">
        <authorList>
            <person name="Onetto C."/>
        </authorList>
    </citation>
    <scope>NUCLEOTIDE SEQUENCE</scope>
</reference>
<accession>A0A9N8JFT9</accession>